<dbReference type="AlphaFoldDB" id="A0A914CB81"/>
<dbReference type="InterPro" id="IPR053164">
    <property type="entry name" value="IS1016-like_transposase"/>
</dbReference>
<proteinExistence type="predicted"/>
<organism evidence="2 3">
    <name type="scientific">Acrobeloides nanus</name>
    <dbReference type="NCBI Taxonomy" id="290746"/>
    <lineage>
        <taxon>Eukaryota</taxon>
        <taxon>Metazoa</taxon>
        <taxon>Ecdysozoa</taxon>
        <taxon>Nematoda</taxon>
        <taxon>Chromadorea</taxon>
        <taxon>Rhabditida</taxon>
        <taxon>Tylenchina</taxon>
        <taxon>Cephalobomorpha</taxon>
        <taxon>Cephaloboidea</taxon>
        <taxon>Cephalobidae</taxon>
        <taxon>Acrobeloides</taxon>
    </lineage>
</organism>
<feature type="domain" description="ISXO2-like transposase" evidence="1">
    <location>
        <begin position="48"/>
        <end position="130"/>
    </location>
</feature>
<reference evidence="3" key="1">
    <citation type="submission" date="2022-11" db="UniProtKB">
        <authorList>
            <consortium name="WormBaseParasite"/>
        </authorList>
    </citation>
    <scope>IDENTIFICATION</scope>
</reference>
<dbReference type="PANTHER" id="PTHR47163">
    <property type="entry name" value="DDE_TNP_IS1595 DOMAIN-CONTAINING PROTEIN"/>
    <property type="match status" value="1"/>
</dbReference>
<name>A0A914CB81_9BILA</name>
<evidence type="ECO:0000259" key="1">
    <source>
        <dbReference type="Pfam" id="PF12762"/>
    </source>
</evidence>
<evidence type="ECO:0000313" key="3">
    <source>
        <dbReference type="WBParaSite" id="ACRNAN_Path_668.g2508.t1"/>
    </source>
</evidence>
<keyword evidence="2" id="KW-1185">Reference proteome</keyword>
<dbReference type="PANTHER" id="PTHR47163:SF2">
    <property type="entry name" value="SI:DKEY-17M8.2"/>
    <property type="match status" value="1"/>
</dbReference>
<evidence type="ECO:0000313" key="2">
    <source>
        <dbReference type="Proteomes" id="UP000887540"/>
    </source>
</evidence>
<dbReference type="Pfam" id="PF12762">
    <property type="entry name" value="DDE_Tnp_IS1595"/>
    <property type="match status" value="1"/>
</dbReference>
<accession>A0A914CB81</accession>
<dbReference type="WBParaSite" id="ACRNAN_Path_668.g2508.t1">
    <property type="protein sequence ID" value="ACRNAN_Path_668.g2508.t1"/>
    <property type="gene ID" value="ACRNAN_Path_668.g2508"/>
</dbReference>
<sequence length="156" mass="18826">MIHPYRICLEVMDMDLREFYSQFINNFGYEVFKYALSEGILGETRECENIEEGSIIFSDCWKGYRTEELEEAGFEHFKVNYKYNFLDPDDPNVHTQIVERMWGSAKWRNMKHRGTARHHLKSYLAEFMWRQYISKKDPFEAILQGIKEFWPPAVYL</sequence>
<dbReference type="InterPro" id="IPR024445">
    <property type="entry name" value="Tnp_ISXO2-like"/>
</dbReference>
<dbReference type="Proteomes" id="UP000887540">
    <property type="component" value="Unplaced"/>
</dbReference>
<protein>
    <submittedName>
        <fullName evidence="3">ISXO2-like transposase domain-containing protein</fullName>
    </submittedName>
</protein>